<organism evidence="2 3">
    <name type="scientific">Epilithonimonas ginsengisoli</name>
    <dbReference type="NCBI Taxonomy" id="1245592"/>
    <lineage>
        <taxon>Bacteria</taxon>
        <taxon>Pseudomonadati</taxon>
        <taxon>Bacteroidota</taxon>
        <taxon>Flavobacteriia</taxon>
        <taxon>Flavobacteriales</taxon>
        <taxon>Weeksellaceae</taxon>
        <taxon>Chryseobacterium group</taxon>
        <taxon>Epilithonimonas</taxon>
    </lineage>
</organism>
<name>A0ABU4JFJ2_9FLAO</name>
<gene>
    <name evidence="2" type="ORF">NG800_005995</name>
</gene>
<dbReference type="Proteomes" id="UP001204439">
    <property type="component" value="Unassembled WGS sequence"/>
</dbReference>
<accession>A0ABU4JFJ2</accession>
<dbReference type="RefSeq" id="WP_063968605.1">
    <property type="nucleotide sequence ID" value="NZ_JAMXLT020000008.1"/>
</dbReference>
<comment type="caution">
    <text evidence="2">The sequence shown here is derived from an EMBL/GenBank/DDBJ whole genome shotgun (WGS) entry which is preliminary data.</text>
</comment>
<sequence>MKRKHIIIIVVAVIIGLIYLYVLALGYGGGKAVRPVKPTKEIISLKKEIQKEVNSESVSIRSPRNYELDNCNKHGFQQQYLQIHIDNDLLKNNEALKNYATSVNKRLQKIFPYDKNCYDSVIIKAQYFDKFMDSTINKRYSFPMIK</sequence>
<reference evidence="2 3" key="1">
    <citation type="submission" date="2023-11" db="EMBL/GenBank/DDBJ databases">
        <title>First isolation, identification, and characterization of non-pathogenic Epilithonimonas ginsengisoli isolated from diseased farmed rainbow trout (Oncorhynchus mykiss) in Chile.</title>
        <authorList>
            <person name="Miranda C.D."/>
            <person name="Irgang R."/>
            <person name="Concha C."/>
            <person name="Rojas R."/>
            <person name="Avendano R."/>
        </authorList>
    </citation>
    <scope>NUCLEOTIDE SEQUENCE [LARGE SCALE GENOMIC DNA]</scope>
    <source>
        <strain evidence="2 3">FP99</strain>
    </source>
</reference>
<evidence type="ECO:0000313" key="2">
    <source>
        <dbReference type="EMBL" id="MDW8548451.1"/>
    </source>
</evidence>
<keyword evidence="1" id="KW-0472">Membrane</keyword>
<keyword evidence="1" id="KW-1133">Transmembrane helix</keyword>
<evidence type="ECO:0000313" key="3">
    <source>
        <dbReference type="Proteomes" id="UP001204439"/>
    </source>
</evidence>
<dbReference type="EMBL" id="JAMXLT020000008">
    <property type="protein sequence ID" value="MDW8548451.1"/>
    <property type="molecule type" value="Genomic_DNA"/>
</dbReference>
<keyword evidence="1" id="KW-0812">Transmembrane</keyword>
<protein>
    <submittedName>
        <fullName evidence="2">Uncharacterized protein</fullName>
    </submittedName>
</protein>
<proteinExistence type="predicted"/>
<evidence type="ECO:0000256" key="1">
    <source>
        <dbReference type="SAM" id="Phobius"/>
    </source>
</evidence>
<keyword evidence="3" id="KW-1185">Reference proteome</keyword>
<feature type="transmembrane region" description="Helical" evidence="1">
    <location>
        <begin position="6"/>
        <end position="27"/>
    </location>
</feature>